<dbReference type="InterPro" id="IPR052079">
    <property type="entry name" value="E3_ligase/Copine_domain"/>
</dbReference>
<keyword evidence="1" id="KW-0175">Coiled coil</keyword>
<feature type="domain" description="Copine C-terminal" evidence="2">
    <location>
        <begin position="47"/>
        <end position="250"/>
    </location>
</feature>
<dbReference type="InterPro" id="IPR010734">
    <property type="entry name" value="Copine_C"/>
</dbReference>
<reference evidence="3" key="1">
    <citation type="submission" date="2022-03" db="EMBL/GenBank/DDBJ databases">
        <title>A functionally conserved STORR gene fusion in Papaver species that diverged 16.8 million years ago.</title>
        <authorList>
            <person name="Catania T."/>
        </authorList>
    </citation>
    <scope>NUCLEOTIDE SEQUENCE</scope>
    <source>
        <strain evidence="3">S-191538</strain>
    </source>
</reference>
<dbReference type="PANTHER" id="PTHR45751:SF29">
    <property type="entry name" value="E3 UBIQUITIN-PROTEIN LIGASE RGLG2"/>
    <property type="match status" value="1"/>
</dbReference>
<name>A0AA41W0K4_PAPNU</name>
<accession>A0AA41W0K4</accession>
<comment type="caution">
    <text evidence="3">The sequence shown here is derived from an EMBL/GenBank/DDBJ whole genome shotgun (WGS) entry which is preliminary data.</text>
</comment>
<dbReference type="AlphaFoldDB" id="A0AA41W0K4"/>
<dbReference type="InterPro" id="IPR036465">
    <property type="entry name" value="vWFA_dom_sf"/>
</dbReference>
<proteinExistence type="predicted"/>
<dbReference type="Proteomes" id="UP001177140">
    <property type="component" value="Unassembled WGS sequence"/>
</dbReference>
<evidence type="ECO:0000313" key="3">
    <source>
        <dbReference type="EMBL" id="MCL7050846.1"/>
    </source>
</evidence>
<dbReference type="PANTHER" id="PTHR45751">
    <property type="entry name" value="COPINE FAMILY PROTEIN 1"/>
    <property type="match status" value="1"/>
</dbReference>
<dbReference type="GO" id="GO:0005634">
    <property type="term" value="C:nucleus"/>
    <property type="evidence" value="ECO:0007669"/>
    <property type="project" value="TreeGrafter"/>
</dbReference>
<dbReference type="GO" id="GO:0016567">
    <property type="term" value="P:protein ubiquitination"/>
    <property type="evidence" value="ECO:0007669"/>
    <property type="project" value="TreeGrafter"/>
</dbReference>
<sequence length="487" mass="54589">MANNYKSLEQVAEALAKGDLVNSNLIVGIDFSISNTWTGENSFNGKSLHQIGGDANNPYEQVLLLIRRTLDPYMKNKLVHCFGFGDASTNDQDVFSFREDMLPCNGLLEGLAQYRDIAPKLKLAGPTSYAAIIEMAMAIVGRSGGKHHVLLIISDSELTRDSGIASDKLSWYEKETVSAIAKAREYPLSVILVGVGDRSPSTTFSCPLCAFDNFKFVNFTEIMSEDVHFSRKEIEFALAAFMEISKTRNTHKRKLSLSSWQKVGLGRFPLPPPVHGSTSPAMHNESGRCFDSLEHESPINMISGYQGVIQIGNFPVPSSYEALYKKIWEKQGHIATRNVIKTSTRTLATLVAELLKSVAAMETVKRDKLSASLLDKWDRQIEDAEALQFNVQWLRWHFEKVKRGWEADSRLMKSQLTREKEKAVALEKRSAARVKRDALKAQLLEVEKEVEQATSEIKQHDRAISTCVMSREQCASFLQKSFLEDAL</sequence>
<protein>
    <recommendedName>
        <fullName evidence="2">Copine C-terminal domain-containing protein</fullName>
    </recommendedName>
</protein>
<dbReference type="Pfam" id="PF07002">
    <property type="entry name" value="Copine"/>
    <property type="match status" value="1"/>
</dbReference>
<dbReference type="GO" id="GO:0004842">
    <property type="term" value="F:ubiquitin-protein transferase activity"/>
    <property type="evidence" value="ECO:0007669"/>
    <property type="project" value="TreeGrafter"/>
</dbReference>
<dbReference type="SUPFAM" id="SSF53300">
    <property type="entry name" value="vWA-like"/>
    <property type="match status" value="1"/>
</dbReference>
<evidence type="ECO:0000313" key="4">
    <source>
        <dbReference type="Proteomes" id="UP001177140"/>
    </source>
</evidence>
<dbReference type="EMBL" id="JAJJMA010332335">
    <property type="protein sequence ID" value="MCL7050846.1"/>
    <property type="molecule type" value="Genomic_DNA"/>
</dbReference>
<feature type="coiled-coil region" evidence="1">
    <location>
        <begin position="429"/>
        <end position="463"/>
    </location>
</feature>
<organism evidence="3 4">
    <name type="scientific">Papaver nudicaule</name>
    <name type="common">Iceland poppy</name>
    <dbReference type="NCBI Taxonomy" id="74823"/>
    <lineage>
        <taxon>Eukaryota</taxon>
        <taxon>Viridiplantae</taxon>
        <taxon>Streptophyta</taxon>
        <taxon>Embryophyta</taxon>
        <taxon>Tracheophyta</taxon>
        <taxon>Spermatophyta</taxon>
        <taxon>Magnoliopsida</taxon>
        <taxon>Ranunculales</taxon>
        <taxon>Papaveraceae</taxon>
        <taxon>Papaveroideae</taxon>
        <taxon>Papaver</taxon>
    </lineage>
</organism>
<evidence type="ECO:0000256" key="1">
    <source>
        <dbReference type="SAM" id="Coils"/>
    </source>
</evidence>
<gene>
    <name evidence="3" type="ORF">MKW94_026370</name>
</gene>
<evidence type="ECO:0000259" key="2">
    <source>
        <dbReference type="Pfam" id="PF07002"/>
    </source>
</evidence>
<keyword evidence="4" id="KW-1185">Reference proteome</keyword>